<evidence type="ECO:0000256" key="1">
    <source>
        <dbReference type="ARBA" id="ARBA00003046"/>
    </source>
</evidence>
<dbReference type="PANTHER" id="PTHR21500">
    <property type="entry name" value="TUBULIN-SPECIFIC CHAPERONE A"/>
    <property type="match status" value="1"/>
</dbReference>
<gene>
    <name evidence="9" type="primary">LOC107227794</name>
</gene>
<dbReference type="Pfam" id="PF02970">
    <property type="entry name" value="TBCA"/>
    <property type="match status" value="1"/>
</dbReference>
<dbReference type="InParanoid" id="A0A6J0CD40"/>
<organism evidence="9">
    <name type="scientific">Neodiprion lecontei</name>
    <name type="common">Redheaded pine sawfly</name>
    <dbReference type="NCBI Taxonomy" id="441921"/>
    <lineage>
        <taxon>Eukaryota</taxon>
        <taxon>Metazoa</taxon>
        <taxon>Ecdysozoa</taxon>
        <taxon>Arthropoda</taxon>
        <taxon>Hexapoda</taxon>
        <taxon>Insecta</taxon>
        <taxon>Pterygota</taxon>
        <taxon>Neoptera</taxon>
        <taxon>Endopterygota</taxon>
        <taxon>Hymenoptera</taxon>
        <taxon>Tenthredinoidea</taxon>
        <taxon>Diprionidae</taxon>
        <taxon>Diprioninae</taxon>
        <taxon>Neodiprion</taxon>
    </lineage>
</organism>
<keyword evidence="6" id="KW-0963">Cytoplasm</keyword>
<dbReference type="AlphaFoldDB" id="A0A6J0CD40"/>
<dbReference type="GeneID" id="107227794"/>
<dbReference type="GO" id="GO:0005874">
    <property type="term" value="C:microtubule"/>
    <property type="evidence" value="ECO:0007669"/>
    <property type="project" value="UniProtKB-KW"/>
</dbReference>
<dbReference type="SUPFAM" id="SSF46988">
    <property type="entry name" value="Tubulin chaperone cofactor A"/>
    <property type="match status" value="1"/>
</dbReference>
<evidence type="ECO:0000256" key="5">
    <source>
        <dbReference type="ARBA" id="ARBA00026055"/>
    </source>
</evidence>
<dbReference type="CTD" id="6902"/>
<keyword evidence="4 6" id="KW-0143">Chaperone</keyword>
<comment type="similarity">
    <text evidence="2 6">Belongs to the TBCA family.</text>
</comment>
<dbReference type="KEGG" id="nlo:107227794"/>
<reference evidence="9" key="1">
    <citation type="submission" date="2025-08" db="UniProtKB">
        <authorList>
            <consortium name="RefSeq"/>
        </authorList>
    </citation>
    <scope>IDENTIFICATION</scope>
    <source>
        <tissue evidence="9">Thorax and Abdomen</tissue>
    </source>
</reference>
<evidence type="ECO:0000256" key="6">
    <source>
        <dbReference type="RuleBase" id="RU364030"/>
    </source>
</evidence>
<evidence type="ECO:0000256" key="3">
    <source>
        <dbReference type="ARBA" id="ARBA00015002"/>
    </source>
</evidence>
<sequence length="118" mass="13852">MSDPRIRTLKIKTGVVKRLAKEKVTYEREAAQQRDRIQKFKDQGKDEYDIRKQEEVLQESLMMVPDCQRRLVKAFEELKKILESEQDLKEAEAYAEAEKVILEAEIQLPQPGEDLKTC</sequence>
<dbReference type="RefSeq" id="XP_015524527.1">
    <property type="nucleotide sequence ID" value="XM_015669041.2"/>
</dbReference>
<dbReference type="PANTHER" id="PTHR21500:SF0">
    <property type="entry name" value="TUBULIN-SPECIFIC CHAPERONE A"/>
    <property type="match status" value="1"/>
</dbReference>
<comment type="subcellular location">
    <subcellularLocation>
        <location evidence="6">Cytoplasm</location>
        <location evidence="6">Cytoskeleton</location>
    </subcellularLocation>
</comment>
<dbReference type="Gene3D" id="1.20.58.90">
    <property type="match status" value="1"/>
</dbReference>
<dbReference type="OrthoDB" id="296187at2759"/>
<proteinExistence type="inferred from homology"/>
<dbReference type="GO" id="GO:0005829">
    <property type="term" value="C:cytosol"/>
    <property type="evidence" value="ECO:0007669"/>
    <property type="project" value="TreeGrafter"/>
</dbReference>
<evidence type="ECO:0000256" key="2">
    <source>
        <dbReference type="ARBA" id="ARBA00006806"/>
    </source>
</evidence>
<dbReference type="FunCoup" id="A0A6J0CD40">
    <property type="interactions" value="1040"/>
</dbReference>
<dbReference type="InterPro" id="IPR036126">
    <property type="entry name" value="TBCA_sf"/>
</dbReference>
<name>A0A6J0CD40_NEOLC</name>
<evidence type="ECO:0000313" key="9">
    <source>
        <dbReference type="RefSeq" id="XP_015524527.1"/>
    </source>
</evidence>
<evidence type="ECO:0000256" key="7">
    <source>
        <dbReference type="SAM" id="Coils"/>
    </source>
</evidence>
<evidence type="ECO:0000313" key="8">
    <source>
        <dbReference type="Proteomes" id="UP000829291"/>
    </source>
</evidence>
<feature type="coiled-coil region" evidence="7">
    <location>
        <begin position="16"/>
        <end position="43"/>
    </location>
</feature>
<keyword evidence="8" id="KW-1185">Reference proteome</keyword>
<dbReference type="GO" id="GO:0007021">
    <property type="term" value="P:tubulin complex assembly"/>
    <property type="evidence" value="ECO:0007669"/>
    <property type="project" value="UniProtKB-UniRule"/>
</dbReference>
<evidence type="ECO:0000256" key="4">
    <source>
        <dbReference type="ARBA" id="ARBA00023186"/>
    </source>
</evidence>
<dbReference type="GO" id="GO:0007023">
    <property type="term" value="P:post-chaperonin tubulin folding pathway"/>
    <property type="evidence" value="ECO:0007669"/>
    <property type="project" value="UniProtKB-UniRule"/>
</dbReference>
<protein>
    <recommendedName>
        <fullName evidence="3 6">Tubulin-specific chaperone A</fullName>
    </recommendedName>
</protein>
<keyword evidence="7" id="KW-0175">Coiled coil</keyword>
<dbReference type="Proteomes" id="UP000829291">
    <property type="component" value="Chromosome 3"/>
</dbReference>
<dbReference type="GO" id="GO:0048487">
    <property type="term" value="F:beta-tubulin binding"/>
    <property type="evidence" value="ECO:0007669"/>
    <property type="project" value="InterPro"/>
</dbReference>
<keyword evidence="6" id="KW-0206">Cytoskeleton</keyword>
<comment type="subunit">
    <text evidence="5 6">Supercomplex made of cofactors A to E. Cofactors A and D function by capturing and stabilizing tubulin in a quasi-native conformation. Cofactor E binds to the cofactor D-tubulin complex; interaction with cofactor C then causes the release of tubulin polypeptides that are committed to the native state.</text>
</comment>
<accession>A0A6J0CD40</accession>
<keyword evidence="6" id="KW-0493">Microtubule</keyword>
<comment type="function">
    <text evidence="1">Tubulin-folding protein; involved in the early step of the tubulin folding pathway.</text>
</comment>
<dbReference type="FunFam" id="1.20.58.90:FF:000008">
    <property type="entry name" value="Tubulin-specific chaperone A"/>
    <property type="match status" value="1"/>
</dbReference>
<dbReference type="InterPro" id="IPR004226">
    <property type="entry name" value="TBCA"/>
</dbReference>